<gene>
    <name evidence="2" type="ORF">H4Bulk47327_000003</name>
</gene>
<reference evidence="2" key="1">
    <citation type="submission" date="2019-05" db="EMBL/GenBank/DDBJ databases">
        <title>Metatranscriptomic reconstruction reveals RNA viruses with the potential to shape carbon cycling in soil.</title>
        <authorList>
            <person name="Starr E.P."/>
            <person name="Nuccio E."/>
            <person name="Pett-Ridge J."/>
            <person name="Banfield J.F."/>
            <person name="Firestone M.K."/>
        </authorList>
    </citation>
    <scope>NUCLEOTIDE SEQUENCE</scope>
    <source>
        <strain evidence="2">H4_Bulk_47_scaffold_327</strain>
    </source>
</reference>
<sequence>MPIVTSNRIVPGSTAYRNAQWWLNGTKQQTDRFDDFTGSQTTTSFRSSRRDGQDDYEGLTGEELNRRVRVEYQTRYDNGHDFSTQKSYFHYPSMVWYVCGQTTFPFNGFLEYRGPLRPMDTTQNLFPSAGNLNTGQLNLIGNQLSAGAAPTASEASLMQFLAELKVDGLPKVSALRNLLMHPSGSHAGKAHLETQFSLKPFQSDLTKLARSVLQACKRMKQYARDSDRIVRRQRHLDTVTSAVNVGRFGGDLGFPRCNLTNMSSTLISGSSGVLISDVTTTDTWFSGAYTYHLSEALGFLGNLGRYEELANKLLGSDITVETIWNLTPWTWLTDWFVDIGGFLHNVSLFHSNQLVMRYGYVMSHTVATRQRSMINVTPISNKGRINSSSFVSYGTVESKVRRRATPYGFGLIESSFSDYQWAILGALGLSKSPKTLRRTDTS</sequence>
<evidence type="ECO:0000313" key="2">
    <source>
        <dbReference type="EMBL" id="QDH88110.1"/>
    </source>
</evidence>
<dbReference type="EMBL" id="MN033852">
    <property type="protein sequence ID" value="QDH88110.1"/>
    <property type="molecule type" value="Genomic_RNA"/>
</dbReference>
<protein>
    <recommendedName>
        <fullName evidence="3">Maturation</fullName>
    </recommendedName>
</protein>
<accession>A0A514D3C0</accession>
<evidence type="ECO:0000256" key="1">
    <source>
        <dbReference type="SAM" id="MobiDB-lite"/>
    </source>
</evidence>
<proteinExistence type="predicted"/>
<evidence type="ECO:0008006" key="3">
    <source>
        <dbReference type="Google" id="ProtNLM"/>
    </source>
</evidence>
<name>A0A514D3C0_9VIRU</name>
<organism evidence="2">
    <name type="scientific">Leviviridae sp</name>
    <dbReference type="NCBI Taxonomy" id="2027243"/>
    <lineage>
        <taxon>Viruses</taxon>
        <taxon>Riboviria</taxon>
        <taxon>Orthornavirae</taxon>
        <taxon>Lenarviricota</taxon>
        <taxon>Leviviricetes</taxon>
        <taxon>Norzivirales</taxon>
        <taxon>Fiersviridae</taxon>
    </lineage>
</organism>
<feature type="region of interest" description="Disordered" evidence="1">
    <location>
        <begin position="32"/>
        <end position="57"/>
    </location>
</feature>